<protein>
    <submittedName>
        <fullName evidence="1">Uncharacterized protein</fullName>
    </submittedName>
</protein>
<dbReference type="InParanoid" id="G4Z052"/>
<proteinExistence type="predicted"/>
<dbReference type="Proteomes" id="UP000002640">
    <property type="component" value="Unassembled WGS sequence"/>
</dbReference>
<organism evidence="1 2">
    <name type="scientific">Phytophthora sojae (strain P6497)</name>
    <name type="common">Soybean stem and root rot agent</name>
    <name type="synonym">Phytophthora megasperma f. sp. glycines</name>
    <dbReference type="NCBI Taxonomy" id="1094619"/>
    <lineage>
        <taxon>Eukaryota</taxon>
        <taxon>Sar</taxon>
        <taxon>Stramenopiles</taxon>
        <taxon>Oomycota</taxon>
        <taxon>Peronosporomycetes</taxon>
        <taxon>Peronosporales</taxon>
        <taxon>Peronosporaceae</taxon>
        <taxon>Phytophthora</taxon>
    </lineage>
</organism>
<evidence type="ECO:0000313" key="2">
    <source>
        <dbReference type="Proteomes" id="UP000002640"/>
    </source>
</evidence>
<sequence>MAGTAIRWRPPDEEDERLRVAADLRKSLLKEKRSPLVYSTLVMPLNAFCSNRLLRGVLEKNAVALQNIRVEAWKLANFHCARLFEHHRSIYPDYPAVPASSRVLETVLKLDAGPPPTAANIKNHLVLFLGKLYDILEFPTTCISAYYSVETSHLYQIAKNIISSHDEDIFNLCTALDGQGRKRYATSAEFHTVRELMWKTVFDLSRCVSSDGNPDTDPRIGRGRRKFEYMIRTNGYAVCILTSIPRELQRTVQPGLYKPHTLIGVGPGERMPLTCYSRPAPVYATTTMGANVMVRSVGEVTDGVSVVANAEAKLCAT</sequence>
<dbReference type="RefSeq" id="XP_009519279.1">
    <property type="nucleotide sequence ID" value="XM_009520984.1"/>
</dbReference>
<dbReference type="EMBL" id="JH159152">
    <property type="protein sequence ID" value="EGZ23991.1"/>
    <property type="molecule type" value="Genomic_DNA"/>
</dbReference>
<dbReference type="KEGG" id="psoj:PHYSODRAFT_325150"/>
<gene>
    <name evidence="1" type="ORF">PHYSODRAFT_325150</name>
</gene>
<name>G4Z052_PHYSP</name>
<reference evidence="1 2" key="1">
    <citation type="journal article" date="2006" name="Science">
        <title>Phytophthora genome sequences uncover evolutionary origins and mechanisms of pathogenesis.</title>
        <authorList>
            <person name="Tyler B.M."/>
            <person name="Tripathy S."/>
            <person name="Zhang X."/>
            <person name="Dehal P."/>
            <person name="Jiang R.H."/>
            <person name="Aerts A."/>
            <person name="Arredondo F.D."/>
            <person name="Baxter L."/>
            <person name="Bensasson D."/>
            <person name="Beynon J.L."/>
            <person name="Chapman J."/>
            <person name="Damasceno C.M."/>
            <person name="Dorrance A.E."/>
            <person name="Dou D."/>
            <person name="Dickerman A.W."/>
            <person name="Dubchak I.L."/>
            <person name="Garbelotto M."/>
            <person name="Gijzen M."/>
            <person name="Gordon S.G."/>
            <person name="Govers F."/>
            <person name="Grunwald N.J."/>
            <person name="Huang W."/>
            <person name="Ivors K.L."/>
            <person name="Jones R.W."/>
            <person name="Kamoun S."/>
            <person name="Krampis K."/>
            <person name="Lamour K.H."/>
            <person name="Lee M.K."/>
            <person name="McDonald W.H."/>
            <person name="Medina M."/>
            <person name="Meijer H.J."/>
            <person name="Nordberg E.K."/>
            <person name="Maclean D.J."/>
            <person name="Ospina-Giraldo M.D."/>
            <person name="Morris P.F."/>
            <person name="Phuntumart V."/>
            <person name="Putnam N.H."/>
            <person name="Rash S."/>
            <person name="Rose J.K."/>
            <person name="Sakihama Y."/>
            <person name="Salamov A.A."/>
            <person name="Savidor A."/>
            <person name="Scheuring C.F."/>
            <person name="Smith B.M."/>
            <person name="Sobral B.W."/>
            <person name="Terry A."/>
            <person name="Torto-Alalibo T.A."/>
            <person name="Win J."/>
            <person name="Xu Z."/>
            <person name="Zhang H."/>
            <person name="Grigoriev I.V."/>
            <person name="Rokhsar D.S."/>
            <person name="Boore J.L."/>
        </authorList>
    </citation>
    <scope>NUCLEOTIDE SEQUENCE [LARGE SCALE GENOMIC DNA]</scope>
    <source>
        <strain evidence="1 2">P6497</strain>
    </source>
</reference>
<dbReference type="AlphaFoldDB" id="G4Z052"/>
<keyword evidence="2" id="KW-1185">Reference proteome</keyword>
<accession>G4Z052</accession>
<evidence type="ECO:0000313" key="1">
    <source>
        <dbReference type="EMBL" id="EGZ23991.1"/>
    </source>
</evidence>
<dbReference type="GeneID" id="20645219"/>